<dbReference type="SUPFAM" id="SSF46785">
    <property type="entry name" value="Winged helix' DNA-binding domain"/>
    <property type="match status" value="1"/>
</dbReference>
<dbReference type="PANTHER" id="PTHR30363">
    <property type="entry name" value="HTH-TYPE TRANSCRIPTIONAL REGULATOR SRLR-RELATED"/>
    <property type="match status" value="1"/>
</dbReference>
<evidence type="ECO:0000256" key="4">
    <source>
        <dbReference type="ARBA" id="ARBA00023163"/>
    </source>
</evidence>
<dbReference type="Gene3D" id="1.10.10.10">
    <property type="entry name" value="Winged helix-like DNA-binding domain superfamily/Winged helix DNA-binding domain"/>
    <property type="match status" value="1"/>
</dbReference>
<dbReference type="PANTHER" id="PTHR30363:SF4">
    <property type="entry name" value="GLYCEROL-3-PHOSPHATE REGULON REPRESSOR"/>
    <property type="match status" value="1"/>
</dbReference>
<proteinExistence type="predicted"/>
<evidence type="ECO:0000313" key="8">
    <source>
        <dbReference type="Proteomes" id="UP001596523"/>
    </source>
</evidence>
<feature type="domain" description="HTH deoR-type" evidence="6">
    <location>
        <begin position="4"/>
        <end position="59"/>
    </location>
</feature>
<name>A0ABW2JEH9_9ACTN</name>
<dbReference type="PROSITE" id="PS51000">
    <property type="entry name" value="HTH_DEOR_2"/>
    <property type="match status" value="1"/>
</dbReference>
<accession>A0ABW2JEH9</accession>
<reference evidence="8" key="1">
    <citation type="journal article" date="2019" name="Int. J. Syst. Evol. Microbiol.">
        <title>The Global Catalogue of Microorganisms (GCM) 10K type strain sequencing project: providing services to taxonomists for standard genome sequencing and annotation.</title>
        <authorList>
            <consortium name="The Broad Institute Genomics Platform"/>
            <consortium name="The Broad Institute Genome Sequencing Center for Infectious Disease"/>
            <person name="Wu L."/>
            <person name="Ma J."/>
        </authorList>
    </citation>
    <scope>NUCLEOTIDE SEQUENCE [LARGE SCALE GENOMIC DNA]</scope>
    <source>
        <strain evidence="8">SYNS20</strain>
    </source>
</reference>
<evidence type="ECO:0000256" key="2">
    <source>
        <dbReference type="ARBA" id="ARBA00022491"/>
    </source>
</evidence>
<evidence type="ECO:0000259" key="6">
    <source>
        <dbReference type="PROSITE" id="PS51000"/>
    </source>
</evidence>
<dbReference type="InterPro" id="IPR036390">
    <property type="entry name" value="WH_DNA-bd_sf"/>
</dbReference>
<dbReference type="Pfam" id="PF08220">
    <property type="entry name" value="HTH_DeoR"/>
    <property type="match status" value="1"/>
</dbReference>
<keyword evidence="4" id="KW-0804">Transcription</keyword>
<protein>
    <recommendedName>
        <fullName evidence="1">Lactose phosphotransferase system repressor</fullName>
    </recommendedName>
</protein>
<keyword evidence="2" id="KW-0678">Repressor</keyword>
<dbReference type="Proteomes" id="UP001596523">
    <property type="component" value="Unassembled WGS sequence"/>
</dbReference>
<sequence length="86" mass="9737">MLNTPERREQLARLVLDQGYVPVEDLVRELGVSRYTVYRDLSLLEAEGRLRRVRCGAAAFPSARFADAAQWRDWHSHADAAAPLGE</sequence>
<comment type="caution">
    <text evidence="7">The sequence shown here is derived from an EMBL/GenBank/DDBJ whole genome shotgun (WGS) entry which is preliminary data.</text>
</comment>
<keyword evidence="3" id="KW-0805">Transcription regulation</keyword>
<comment type="function">
    <text evidence="5">Repressor of the lactose catabolism operon. Galactose-6-phosphate is the inducer.</text>
</comment>
<dbReference type="InterPro" id="IPR050313">
    <property type="entry name" value="Carb_Metab_HTH_regulators"/>
</dbReference>
<evidence type="ECO:0000313" key="7">
    <source>
        <dbReference type="EMBL" id="MFC7304227.1"/>
    </source>
</evidence>
<evidence type="ECO:0000256" key="3">
    <source>
        <dbReference type="ARBA" id="ARBA00023015"/>
    </source>
</evidence>
<dbReference type="InterPro" id="IPR036388">
    <property type="entry name" value="WH-like_DNA-bd_sf"/>
</dbReference>
<evidence type="ECO:0000256" key="5">
    <source>
        <dbReference type="ARBA" id="ARBA00024937"/>
    </source>
</evidence>
<organism evidence="7 8">
    <name type="scientific">Streptomyces monticola</name>
    <dbReference type="NCBI Taxonomy" id="2666263"/>
    <lineage>
        <taxon>Bacteria</taxon>
        <taxon>Bacillati</taxon>
        <taxon>Actinomycetota</taxon>
        <taxon>Actinomycetes</taxon>
        <taxon>Kitasatosporales</taxon>
        <taxon>Streptomycetaceae</taxon>
        <taxon>Streptomyces</taxon>
    </lineage>
</organism>
<keyword evidence="8" id="KW-1185">Reference proteome</keyword>
<gene>
    <name evidence="7" type="ORF">ACFQVC_08385</name>
</gene>
<dbReference type="InterPro" id="IPR001034">
    <property type="entry name" value="DeoR_HTH"/>
</dbReference>
<dbReference type="EMBL" id="JBHTCF010000002">
    <property type="protein sequence ID" value="MFC7304227.1"/>
    <property type="molecule type" value="Genomic_DNA"/>
</dbReference>
<evidence type="ECO:0000256" key="1">
    <source>
        <dbReference type="ARBA" id="ARBA00021390"/>
    </source>
</evidence>
<dbReference type="RefSeq" id="WP_381828217.1">
    <property type="nucleotide sequence ID" value="NZ_JBHTCF010000002.1"/>
</dbReference>
<dbReference type="SMART" id="SM00420">
    <property type="entry name" value="HTH_DEOR"/>
    <property type="match status" value="1"/>
</dbReference>